<dbReference type="GO" id="GO:0005506">
    <property type="term" value="F:iron ion binding"/>
    <property type="evidence" value="ECO:0007669"/>
    <property type="project" value="TreeGrafter"/>
</dbReference>
<dbReference type="RefSeq" id="WP_014512379.1">
    <property type="nucleotide sequence ID" value="NC_017275.1"/>
</dbReference>
<organism evidence="2 3">
    <name type="scientific">Saccharolobus islandicus (strain HVE10/4)</name>
    <name type="common">Sulfolobus islandicus</name>
    <dbReference type="NCBI Taxonomy" id="930943"/>
    <lineage>
        <taxon>Archaea</taxon>
        <taxon>Thermoproteota</taxon>
        <taxon>Thermoprotei</taxon>
        <taxon>Sulfolobales</taxon>
        <taxon>Sulfolobaceae</taxon>
        <taxon>Saccharolobus</taxon>
    </lineage>
</organism>
<name>F0NP51_SACI0</name>
<evidence type="ECO:0000256" key="1">
    <source>
        <dbReference type="ARBA" id="ARBA00006018"/>
    </source>
</evidence>
<evidence type="ECO:0000313" key="2">
    <source>
        <dbReference type="EMBL" id="ADX82237.1"/>
    </source>
</evidence>
<dbReference type="Pfam" id="PF01455">
    <property type="entry name" value="HupF_HypC"/>
    <property type="match status" value="1"/>
</dbReference>
<sequence>MEYDPYDMAHVGKIVEINGDEAKVNFNGITRSIKISLVNANVGDYVLVHAGYAIKVLNPEEVEEDLRDKIKSLLSD</sequence>
<accession>F0NP51</accession>
<comment type="similarity">
    <text evidence="1">Belongs to the HupF/HypC family.</text>
</comment>
<protein>
    <submittedName>
        <fullName evidence="2">Hydrogenase expression/formation protein (HUPF/HYPC)</fullName>
    </submittedName>
</protein>
<dbReference type="PANTHER" id="PTHR35177:SF2">
    <property type="entry name" value="HYDROGENASE MATURATION FACTOR HYBG"/>
    <property type="match status" value="1"/>
</dbReference>
<dbReference type="EMBL" id="CP002426">
    <property type="protein sequence ID" value="ADX82237.1"/>
    <property type="molecule type" value="Genomic_DNA"/>
</dbReference>
<keyword evidence="3" id="KW-1185">Reference proteome</keyword>
<dbReference type="AlphaFoldDB" id="F0NP51"/>
<dbReference type="GO" id="GO:1902670">
    <property type="term" value="F:carbon dioxide binding"/>
    <property type="evidence" value="ECO:0007669"/>
    <property type="project" value="TreeGrafter"/>
</dbReference>
<dbReference type="InterPro" id="IPR001109">
    <property type="entry name" value="Hydrogenase_HupF/HypC"/>
</dbReference>
<dbReference type="Proteomes" id="UP000006395">
    <property type="component" value="Chromosome"/>
</dbReference>
<dbReference type="GeneID" id="84060953"/>
<reference evidence="2 3" key="1">
    <citation type="journal article" date="2011" name="J. Bacteriol.">
        <title>Genome analyses of icelandic strains of Sulfolobus islandicus, model organisms for genetic and virus-host interaction studies.</title>
        <authorList>
            <person name="Guo L."/>
            <person name="Brugger K."/>
            <person name="Liu C."/>
            <person name="Shah S.A."/>
            <person name="Zheng H."/>
            <person name="Zhu Y."/>
            <person name="Wang S."/>
            <person name="Lillestol R.K."/>
            <person name="Chen L."/>
            <person name="Frank J."/>
            <person name="Prangishvili D."/>
            <person name="Paulin L."/>
            <person name="She Q."/>
            <person name="Huang L."/>
            <person name="Garrett R.A."/>
        </authorList>
    </citation>
    <scope>NUCLEOTIDE SEQUENCE [LARGE SCALE GENOMIC DNA]</scope>
    <source>
        <strain evidence="2 3">HVE10/4</strain>
    </source>
</reference>
<dbReference type="HOGENOM" id="CLU_159381_2_2_2"/>
<gene>
    <name evidence="2" type="ordered locus">SiH_0884</name>
</gene>
<dbReference type="NCBIfam" id="TIGR00074">
    <property type="entry name" value="hypC_hupF"/>
    <property type="match status" value="1"/>
</dbReference>
<dbReference type="Gene3D" id="2.30.30.140">
    <property type="match status" value="1"/>
</dbReference>
<dbReference type="PANTHER" id="PTHR35177">
    <property type="entry name" value="HYDROGENASE MATURATION FACTOR HYBG"/>
    <property type="match status" value="1"/>
</dbReference>
<dbReference type="SUPFAM" id="SSF159127">
    <property type="entry name" value="HupF/HypC-like"/>
    <property type="match status" value="1"/>
</dbReference>
<proteinExistence type="inferred from homology"/>
<dbReference type="GO" id="GO:0051604">
    <property type="term" value="P:protein maturation"/>
    <property type="evidence" value="ECO:0007669"/>
    <property type="project" value="TreeGrafter"/>
</dbReference>
<dbReference type="KEGG" id="sih:SiH_0884"/>
<evidence type="ECO:0000313" key="3">
    <source>
        <dbReference type="Proteomes" id="UP000006395"/>
    </source>
</evidence>